<name>A0A7L9WPF0_9RHOB</name>
<dbReference type="RefSeq" id="WP_193079629.1">
    <property type="nucleotide sequence ID" value="NZ_CP045201.1"/>
</dbReference>
<evidence type="ECO:0008006" key="4">
    <source>
        <dbReference type="Google" id="ProtNLM"/>
    </source>
</evidence>
<evidence type="ECO:0000313" key="2">
    <source>
        <dbReference type="EMBL" id="QOL81714.1"/>
    </source>
</evidence>
<proteinExistence type="predicted"/>
<organism evidence="2 3">
    <name type="scientific">Pseudooceanicola spongiae</name>
    <dbReference type="NCBI Taxonomy" id="2613965"/>
    <lineage>
        <taxon>Bacteria</taxon>
        <taxon>Pseudomonadati</taxon>
        <taxon>Pseudomonadota</taxon>
        <taxon>Alphaproteobacteria</taxon>
        <taxon>Rhodobacterales</taxon>
        <taxon>Paracoccaceae</taxon>
        <taxon>Pseudooceanicola</taxon>
    </lineage>
</organism>
<feature type="signal peptide" evidence="1">
    <location>
        <begin position="1"/>
        <end position="26"/>
    </location>
</feature>
<evidence type="ECO:0000256" key="1">
    <source>
        <dbReference type="SAM" id="SignalP"/>
    </source>
</evidence>
<evidence type="ECO:0000313" key="3">
    <source>
        <dbReference type="Proteomes" id="UP000594118"/>
    </source>
</evidence>
<accession>A0A7L9WPF0</accession>
<dbReference type="AlphaFoldDB" id="A0A7L9WPF0"/>
<keyword evidence="1" id="KW-0732">Signal</keyword>
<sequence length="231" mass="23707">MPIFDRINAGRIFRPAALLMTLALLAGCEAPGTSGAIAREDNGQALGFLSSVNRNSGSVLGSAEVAGGDVAIHGPAGYCIEGRSLKKRSRYGFALLARCDILSGGQIGTPVALALMTVTVTPFEGPGDLADARTLSAEFPRSDVLSAEDVTAVRLLHLAKGGDTFAPGADPRQWRGAFLLNGYLVSVAAYGPEGSTVADKGGRALILDMAKTMRAKSPKLPAPAEVAAKAG</sequence>
<dbReference type="PROSITE" id="PS51257">
    <property type="entry name" value="PROKAR_LIPOPROTEIN"/>
    <property type="match status" value="1"/>
</dbReference>
<dbReference type="Proteomes" id="UP000594118">
    <property type="component" value="Chromosome"/>
</dbReference>
<dbReference type="EMBL" id="CP045201">
    <property type="protein sequence ID" value="QOL81714.1"/>
    <property type="molecule type" value="Genomic_DNA"/>
</dbReference>
<reference evidence="2 3" key="1">
    <citation type="submission" date="2019-10" db="EMBL/GenBank/DDBJ databases">
        <title>Pseudopuniceibacterium sp. HQ09 islated from Antarctica.</title>
        <authorList>
            <person name="Liao L."/>
            <person name="Su S."/>
            <person name="Chen B."/>
            <person name="Yu Y."/>
        </authorList>
    </citation>
    <scope>NUCLEOTIDE SEQUENCE [LARGE SCALE GENOMIC DNA]</scope>
    <source>
        <strain evidence="2 3">HQ09</strain>
    </source>
</reference>
<protein>
    <recommendedName>
        <fullName evidence="4">Dihydroxy-acid dehydratase</fullName>
    </recommendedName>
</protein>
<dbReference type="KEGG" id="pshq:F3W81_13310"/>
<feature type="chain" id="PRO_5032667910" description="Dihydroxy-acid dehydratase" evidence="1">
    <location>
        <begin position="27"/>
        <end position="231"/>
    </location>
</feature>
<keyword evidence="3" id="KW-1185">Reference proteome</keyword>
<gene>
    <name evidence="2" type="ORF">F3W81_13310</name>
</gene>